<dbReference type="PANTHER" id="PTHR12110">
    <property type="entry name" value="HYDROXYPYRUVATE ISOMERASE"/>
    <property type="match status" value="1"/>
</dbReference>
<keyword evidence="3" id="KW-1185">Reference proteome</keyword>
<dbReference type="RefSeq" id="WP_123291051.1">
    <property type="nucleotide sequence ID" value="NZ_RJVA01000014.1"/>
</dbReference>
<dbReference type="AlphaFoldDB" id="A0A3N1UHG9"/>
<feature type="domain" description="Xylose isomerase-like TIM barrel" evidence="1">
    <location>
        <begin position="21"/>
        <end position="249"/>
    </location>
</feature>
<dbReference type="EMBL" id="RJVA01000014">
    <property type="protein sequence ID" value="ROQ90704.1"/>
    <property type="molecule type" value="Genomic_DNA"/>
</dbReference>
<dbReference type="Proteomes" id="UP000276223">
    <property type="component" value="Unassembled WGS sequence"/>
</dbReference>
<reference evidence="2 3" key="1">
    <citation type="submission" date="2018-11" db="EMBL/GenBank/DDBJ databases">
        <title>Genomic Encyclopedia of Type Strains, Phase IV (KMG-IV): sequencing the most valuable type-strain genomes for metagenomic binning, comparative biology and taxonomic classification.</title>
        <authorList>
            <person name="Goeker M."/>
        </authorList>
    </citation>
    <scope>NUCLEOTIDE SEQUENCE [LARGE SCALE GENOMIC DNA]</scope>
    <source>
        <strain evidence="2 3">DSM 22027</strain>
    </source>
</reference>
<dbReference type="Gene3D" id="3.20.20.150">
    <property type="entry name" value="Divalent-metal-dependent TIM barrel enzymes"/>
    <property type="match status" value="1"/>
</dbReference>
<dbReference type="SUPFAM" id="SSF51658">
    <property type="entry name" value="Xylose isomerase-like"/>
    <property type="match status" value="1"/>
</dbReference>
<evidence type="ECO:0000259" key="1">
    <source>
        <dbReference type="Pfam" id="PF01261"/>
    </source>
</evidence>
<comment type="caution">
    <text evidence="2">The sequence shown here is derived from an EMBL/GenBank/DDBJ whole genome shotgun (WGS) entry which is preliminary data.</text>
</comment>
<evidence type="ECO:0000313" key="3">
    <source>
        <dbReference type="Proteomes" id="UP000276223"/>
    </source>
</evidence>
<dbReference type="GO" id="GO:0016853">
    <property type="term" value="F:isomerase activity"/>
    <property type="evidence" value="ECO:0007669"/>
    <property type="project" value="UniProtKB-KW"/>
</dbReference>
<evidence type="ECO:0000313" key="2">
    <source>
        <dbReference type="EMBL" id="ROQ90704.1"/>
    </source>
</evidence>
<keyword evidence="2" id="KW-0413">Isomerase</keyword>
<dbReference type="PANTHER" id="PTHR12110:SF21">
    <property type="entry name" value="XYLOSE ISOMERASE-LIKE TIM BARREL DOMAIN-CONTAINING PROTEIN"/>
    <property type="match status" value="1"/>
</dbReference>
<protein>
    <submittedName>
        <fullName evidence="2">Sugar phosphate isomerase/epimerase</fullName>
    </submittedName>
</protein>
<dbReference type="InterPro" id="IPR050312">
    <property type="entry name" value="IolE/XylAMocC-like"/>
</dbReference>
<dbReference type="OrthoDB" id="5470451at2"/>
<sequence length="271" mass="31370">MNKPKLACPNFTRDRDRLRRFALQCGLDGVDWSLTLQDLPQSPREASQLLREVSHLRPLEVRYHAAFSNVDLGDHDPQKAREALRLFENVCRLISKLNGESLTIHVGLGRHTTEDLSWERTLDNLSTLNASAMKLGLRLCLENLAWGWTSRPELFEKMLRRSGLWATFDIGHAVVSPSIVTRRFDLEDFVSPHRNRILNAHVYHREWMDRHEPPQAVEDVADRLDLLRTLPLCEWWVLELRDEAAVQSTLHVVRSYLANGWDNQRRATSAL</sequence>
<dbReference type="InterPro" id="IPR013022">
    <property type="entry name" value="Xyl_isomerase-like_TIM-brl"/>
</dbReference>
<proteinExistence type="predicted"/>
<dbReference type="InterPro" id="IPR036237">
    <property type="entry name" value="Xyl_isomerase-like_sf"/>
</dbReference>
<gene>
    <name evidence="2" type="ORF">EDC27_2593</name>
</gene>
<organism evidence="2 3">
    <name type="scientific">Desulfosoma caldarium</name>
    <dbReference type="NCBI Taxonomy" id="610254"/>
    <lineage>
        <taxon>Bacteria</taxon>
        <taxon>Pseudomonadati</taxon>
        <taxon>Thermodesulfobacteriota</taxon>
        <taxon>Syntrophobacteria</taxon>
        <taxon>Syntrophobacterales</taxon>
        <taxon>Syntrophobacteraceae</taxon>
        <taxon>Desulfosoma</taxon>
    </lineage>
</organism>
<accession>A0A3N1UHG9</accession>
<dbReference type="Pfam" id="PF01261">
    <property type="entry name" value="AP_endonuc_2"/>
    <property type="match status" value="1"/>
</dbReference>
<name>A0A3N1UHG9_9BACT</name>